<dbReference type="PANTHER" id="PTHR37825:SF1">
    <property type="entry name" value="TRNA(MET) CYTIDINE ACETATE LIGASE"/>
    <property type="match status" value="1"/>
</dbReference>
<name>A0A1G6MRU7_9FIRM</name>
<accession>A0A1G6MRU7</accession>
<dbReference type="Gene3D" id="3.40.50.620">
    <property type="entry name" value="HUPs"/>
    <property type="match status" value="1"/>
</dbReference>
<proteinExistence type="inferred from homology"/>
<dbReference type="SUPFAM" id="SSF52374">
    <property type="entry name" value="Nucleotidylyl transferase"/>
    <property type="match status" value="1"/>
</dbReference>
<dbReference type="OrthoDB" id="9769796at2"/>
<feature type="binding site" evidence="2">
    <location>
        <begin position="9"/>
        <end position="22"/>
    </location>
    <ligand>
        <name>ATP</name>
        <dbReference type="ChEBI" id="CHEBI:30616"/>
    </ligand>
</feature>
<dbReference type="GO" id="GO:0006400">
    <property type="term" value="P:tRNA modification"/>
    <property type="evidence" value="ECO:0007669"/>
    <property type="project" value="UniProtKB-UniRule"/>
</dbReference>
<dbReference type="RefSeq" id="WP_093730689.1">
    <property type="nucleotide sequence ID" value="NZ_FMYW01000010.1"/>
</dbReference>
<keyword evidence="3" id="KW-0808">Transferase</keyword>
<protein>
    <recommendedName>
        <fullName evidence="2">tRNA(Met) cytidine acetate ligase</fullName>
        <ecNumber evidence="2">6.3.4.-</ecNumber>
    </recommendedName>
</protein>
<evidence type="ECO:0000256" key="2">
    <source>
        <dbReference type="HAMAP-Rule" id="MF_01539"/>
    </source>
</evidence>
<dbReference type="InterPro" id="IPR008513">
    <property type="entry name" value="tRNA(Met)_cyd_acetate_ligase"/>
</dbReference>
<dbReference type="HAMAP" id="MF_01539">
    <property type="entry name" value="TmcAL"/>
    <property type="match status" value="1"/>
</dbReference>
<comment type="catalytic activity">
    <reaction evidence="2">
        <text>cytidine(34) in elongator tRNA(Met) + acetate + ATP = N(4)-acetylcytidine(34) in elongator tRNA(Met) + AMP + diphosphate</text>
        <dbReference type="Rhea" id="RHEA:58144"/>
        <dbReference type="Rhea" id="RHEA-COMP:10693"/>
        <dbReference type="Rhea" id="RHEA-COMP:10694"/>
        <dbReference type="ChEBI" id="CHEBI:30089"/>
        <dbReference type="ChEBI" id="CHEBI:30616"/>
        <dbReference type="ChEBI" id="CHEBI:33019"/>
        <dbReference type="ChEBI" id="CHEBI:74900"/>
        <dbReference type="ChEBI" id="CHEBI:82748"/>
        <dbReference type="ChEBI" id="CHEBI:456215"/>
    </reaction>
</comment>
<dbReference type="AlphaFoldDB" id="A0A1G6MRU7"/>
<dbReference type="GO" id="GO:0005737">
    <property type="term" value="C:cytoplasm"/>
    <property type="evidence" value="ECO:0007669"/>
    <property type="project" value="UniProtKB-SubCell"/>
</dbReference>
<feature type="binding site" evidence="2">
    <location>
        <position position="163"/>
    </location>
    <ligand>
        <name>ATP</name>
        <dbReference type="ChEBI" id="CHEBI:30616"/>
    </ligand>
</feature>
<keyword evidence="1 2" id="KW-0819">tRNA processing</keyword>
<comment type="caution">
    <text evidence="2">Lacks conserved residue(s) required for the propagation of feature annotation.</text>
</comment>
<gene>
    <name evidence="2" type="primary">tmcAL</name>
    <name evidence="3" type="ORF">SAMN04487864_110103</name>
</gene>
<keyword evidence="2" id="KW-0067">ATP-binding</keyword>
<keyword evidence="2" id="KW-0547">Nucleotide-binding</keyword>
<feature type="binding site" evidence="2">
    <location>
        <position position="188"/>
    </location>
    <ligand>
        <name>ATP</name>
        <dbReference type="ChEBI" id="CHEBI:30616"/>
    </ligand>
</feature>
<keyword evidence="2" id="KW-0820">tRNA-binding</keyword>
<sequence length="411" mass="45282">MSLHAIGITAEYNPFHNGHRWQLQTLREKSGNVPVIACMSGWVVQRGEIAAVDPWIRASMAVHAGVDLVVLLPAWYTLRSADYFAAGAVKTLAATGIVDTLVCSAEHTGTASSSLSSTAAWSLLPETEQQIKTLLQQGLSYGAAWETAASRSQKDAGWFKGANNLLALAYQKALLHNHLAIELITLPRQGSGYNDTELRPPYASASAIRTALRNGVSAAELAPFLPDTSLALLQCREINYPARFARQEEILSLLLSDLLARQDGSYLYEHSSASQDLCCRFYNARQRLQRGFTAFCQTVANKRDPLPSVRRLALQLLLQRSRAFWTISPEPAYIRVLAFNERGRSLLKEMKETASLPVIIKPGREEQYKDTSLYPLLQLDSAAADLFQLLIGNTGTYGSCFTTSPVYVKQT</sequence>
<keyword evidence="4" id="KW-1185">Reference proteome</keyword>
<dbReference type="InterPro" id="IPR014729">
    <property type="entry name" value="Rossmann-like_a/b/a_fold"/>
</dbReference>
<comment type="subcellular location">
    <subcellularLocation>
        <location evidence="2">Cytoplasm</location>
    </subcellularLocation>
</comment>
<dbReference type="PANTHER" id="PTHR37825">
    <property type="entry name" value="TRNA(MET) CYTIDINE ACETATE LIGASE"/>
    <property type="match status" value="1"/>
</dbReference>
<comment type="function">
    <text evidence="2">Catalyzes the formation of N(4)-acetylcytidine (ac(4)C) at the wobble position of elongator tRNA(Met), using acetate and ATP as substrates. First activates an acetate ion to form acetyladenylate (Ac-AMP) and then transfers the acetyl group to tRNA to form ac(4)C34.</text>
</comment>
<evidence type="ECO:0000313" key="3">
    <source>
        <dbReference type="EMBL" id="SDC58181.1"/>
    </source>
</evidence>
<keyword evidence="2" id="KW-0436">Ligase</keyword>
<dbReference type="Pfam" id="PF05636">
    <property type="entry name" value="HIGH_NTase1"/>
    <property type="match status" value="1"/>
</dbReference>
<evidence type="ECO:0000256" key="1">
    <source>
        <dbReference type="ARBA" id="ARBA00022694"/>
    </source>
</evidence>
<reference evidence="4" key="1">
    <citation type="submission" date="2016-10" db="EMBL/GenBank/DDBJ databases">
        <authorList>
            <person name="Varghese N."/>
            <person name="Submissions S."/>
        </authorList>
    </citation>
    <scope>NUCLEOTIDE SEQUENCE [LARGE SCALE GENOMIC DNA]</scope>
    <source>
        <strain evidence="4">DSM 11005</strain>
    </source>
</reference>
<dbReference type="GO" id="GO:0005524">
    <property type="term" value="F:ATP binding"/>
    <property type="evidence" value="ECO:0007669"/>
    <property type="project" value="UniProtKB-KW"/>
</dbReference>
<dbReference type="GO" id="GO:0016879">
    <property type="term" value="F:ligase activity, forming carbon-nitrogen bonds"/>
    <property type="evidence" value="ECO:0007669"/>
    <property type="project" value="UniProtKB-UniRule"/>
</dbReference>
<dbReference type="GO" id="GO:0000049">
    <property type="term" value="F:tRNA binding"/>
    <property type="evidence" value="ECO:0007669"/>
    <property type="project" value="UniProtKB-KW"/>
</dbReference>
<dbReference type="EC" id="6.3.4.-" evidence="2"/>
<dbReference type="Proteomes" id="UP000198943">
    <property type="component" value="Unassembled WGS sequence"/>
</dbReference>
<keyword evidence="2" id="KW-0963">Cytoplasm</keyword>
<dbReference type="EMBL" id="FMYW01000010">
    <property type="protein sequence ID" value="SDC58181.1"/>
    <property type="molecule type" value="Genomic_DNA"/>
</dbReference>
<dbReference type="GO" id="GO:0016740">
    <property type="term" value="F:transferase activity"/>
    <property type="evidence" value="ECO:0007669"/>
    <property type="project" value="UniProtKB-KW"/>
</dbReference>
<evidence type="ECO:0000313" key="4">
    <source>
        <dbReference type="Proteomes" id="UP000198943"/>
    </source>
</evidence>
<comment type="similarity">
    <text evidence="2">Belongs to the TmcAL family.</text>
</comment>
<keyword evidence="2" id="KW-0694">RNA-binding</keyword>
<organism evidence="3 4">
    <name type="scientific">Succiniclasticum ruminis</name>
    <dbReference type="NCBI Taxonomy" id="40841"/>
    <lineage>
        <taxon>Bacteria</taxon>
        <taxon>Bacillati</taxon>
        <taxon>Bacillota</taxon>
        <taxon>Negativicutes</taxon>
        <taxon>Acidaminococcales</taxon>
        <taxon>Acidaminococcaceae</taxon>
        <taxon>Succiniclasticum</taxon>
    </lineage>
</organism>